<dbReference type="InterPro" id="IPR010977">
    <property type="entry name" value="Aromatic_deC"/>
</dbReference>
<reference evidence="3" key="1">
    <citation type="submission" date="2025-08" db="UniProtKB">
        <authorList>
            <consortium name="Ensembl"/>
        </authorList>
    </citation>
    <scope>IDENTIFICATION</scope>
</reference>
<keyword evidence="2" id="KW-0456">Lyase</keyword>
<protein>
    <submittedName>
        <fullName evidence="3">Uncharacterized protein</fullName>
    </submittedName>
</protein>
<dbReference type="GO" id="GO:0005737">
    <property type="term" value="C:cytoplasm"/>
    <property type="evidence" value="ECO:0007669"/>
    <property type="project" value="TreeGrafter"/>
</dbReference>
<dbReference type="Gene3D" id="3.90.1150.10">
    <property type="entry name" value="Aspartate Aminotransferase, domain 1"/>
    <property type="match status" value="1"/>
</dbReference>
<dbReference type="PANTHER" id="PTHR11999">
    <property type="entry name" value="GROUP II PYRIDOXAL-5-PHOSPHATE DECARBOXYLASE"/>
    <property type="match status" value="1"/>
</dbReference>
<reference evidence="3" key="2">
    <citation type="submission" date="2025-09" db="UniProtKB">
        <authorList>
            <consortium name="Ensembl"/>
        </authorList>
    </citation>
    <scope>IDENTIFICATION</scope>
</reference>
<proteinExistence type="predicted"/>
<dbReference type="AlphaFoldDB" id="S4RGJ6"/>
<accession>S4RGJ6</accession>
<dbReference type="InterPro" id="IPR015422">
    <property type="entry name" value="PyrdxlP-dep_Trfase_small"/>
</dbReference>
<dbReference type="GO" id="GO:0006548">
    <property type="term" value="P:L-histidine catabolic process"/>
    <property type="evidence" value="ECO:0007669"/>
    <property type="project" value="TreeGrafter"/>
</dbReference>
<dbReference type="Ensembl" id="ENSPMAT00000004345.1">
    <property type="protein sequence ID" value="ENSPMAP00000004328.1"/>
    <property type="gene ID" value="ENSPMAG00000003973.1"/>
</dbReference>
<dbReference type="HOGENOM" id="CLU_2432694_0_0_1"/>
<dbReference type="STRING" id="7757.ENSPMAP00000004328"/>
<keyword evidence="2" id="KW-0210">Decarboxylase</keyword>
<evidence type="ECO:0000256" key="1">
    <source>
        <dbReference type="ARBA" id="ARBA00011738"/>
    </source>
</evidence>
<name>S4RGJ6_PETMA</name>
<sequence length="91" mass="10272">VEGELCCHVLQGVELARYFKRLVIDDPRFEIPVKRNLGLVVFRLQGPNEMTEKLLKKLNASGQLFVASAMAGDKFVIRFTITSQFTTEADL</sequence>
<evidence type="ECO:0000313" key="3">
    <source>
        <dbReference type="Ensembl" id="ENSPMAP00000004328.1"/>
    </source>
</evidence>
<dbReference type="GO" id="GO:0001694">
    <property type="term" value="P:histamine biosynthetic process"/>
    <property type="evidence" value="ECO:0007669"/>
    <property type="project" value="TreeGrafter"/>
</dbReference>
<dbReference type="SUPFAM" id="SSF53383">
    <property type="entry name" value="PLP-dependent transferases"/>
    <property type="match status" value="1"/>
</dbReference>
<dbReference type="GO" id="GO:0042423">
    <property type="term" value="P:catecholamine biosynthetic process"/>
    <property type="evidence" value="ECO:0007669"/>
    <property type="project" value="UniProtKB-KW"/>
</dbReference>
<dbReference type="InterPro" id="IPR015424">
    <property type="entry name" value="PyrdxlP-dep_Trfase"/>
</dbReference>
<evidence type="ECO:0000256" key="2">
    <source>
        <dbReference type="ARBA" id="ARBA00022793"/>
    </source>
</evidence>
<organism evidence="3">
    <name type="scientific">Petromyzon marinus</name>
    <name type="common">Sea lamprey</name>
    <dbReference type="NCBI Taxonomy" id="7757"/>
    <lineage>
        <taxon>Eukaryota</taxon>
        <taxon>Metazoa</taxon>
        <taxon>Chordata</taxon>
        <taxon>Craniata</taxon>
        <taxon>Vertebrata</taxon>
        <taxon>Cyclostomata</taxon>
        <taxon>Hyperoartia</taxon>
        <taxon>Petromyzontiformes</taxon>
        <taxon>Petromyzontidae</taxon>
        <taxon>Petromyzon</taxon>
    </lineage>
</organism>
<dbReference type="PANTHER" id="PTHR11999:SF68">
    <property type="entry name" value="HISTIDINE DECARBOXYLASE"/>
    <property type="match status" value="1"/>
</dbReference>
<comment type="subunit">
    <text evidence="1">Homodimer.</text>
</comment>
<dbReference type="OMA" id="ETREECM"/>
<dbReference type="GO" id="GO:0004398">
    <property type="term" value="F:histidine decarboxylase activity"/>
    <property type="evidence" value="ECO:0007669"/>
    <property type="project" value="TreeGrafter"/>
</dbReference>